<dbReference type="PANTHER" id="PTHR24409:SF418">
    <property type="entry name" value="SI:CH73-221F6.1"/>
    <property type="match status" value="1"/>
</dbReference>
<dbReference type="PROSITE" id="PS00028">
    <property type="entry name" value="ZINC_FINGER_C2H2_1"/>
    <property type="match status" value="2"/>
</dbReference>
<evidence type="ECO:0000313" key="8">
    <source>
        <dbReference type="EMBL" id="KAH6597008.1"/>
    </source>
</evidence>
<dbReference type="EMBL" id="JAFCIX010000172">
    <property type="protein sequence ID" value="KAH6597008.1"/>
    <property type="molecule type" value="Genomic_DNA"/>
</dbReference>
<evidence type="ECO:0000256" key="5">
    <source>
        <dbReference type="PROSITE-ProRule" id="PRU00042"/>
    </source>
</evidence>
<feature type="domain" description="C2H2-type" evidence="7">
    <location>
        <begin position="423"/>
        <end position="450"/>
    </location>
</feature>
<feature type="compositionally biased region" description="Low complexity" evidence="6">
    <location>
        <begin position="255"/>
        <end position="265"/>
    </location>
</feature>
<dbReference type="Gene3D" id="3.30.160.60">
    <property type="entry name" value="Classic Zinc Finger"/>
    <property type="match status" value="2"/>
</dbReference>
<evidence type="ECO:0000256" key="4">
    <source>
        <dbReference type="ARBA" id="ARBA00022833"/>
    </source>
</evidence>
<feature type="region of interest" description="Disordered" evidence="6">
    <location>
        <begin position="244"/>
        <end position="267"/>
    </location>
</feature>
<comment type="caution">
    <text evidence="8">The sequence shown here is derived from an EMBL/GenBank/DDBJ whole genome shotgun (WGS) entry which is preliminary data.</text>
</comment>
<keyword evidence="9" id="KW-1185">Reference proteome</keyword>
<evidence type="ECO:0000256" key="3">
    <source>
        <dbReference type="ARBA" id="ARBA00022771"/>
    </source>
</evidence>
<evidence type="ECO:0000256" key="2">
    <source>
        <dbReference type="ARBA" id="ARBA00022737"/>
    </source>
</evidence>
<accession>A0ABQ8FFZ6</accession>
<keyword evidence="1" id="KW-0479">Metal-binding</keyword>
<keyword evidence="4" id="KW-0862">Zinc</keyword>
<dbReference type="SUPFAM" id="SSF57667">
    <property type="entry name" value="beta-beta-alpha zinc fingers"/>
    <property type="match status" value="1"/>
</dbReference>
<organism evidence="8 9">
    <name type="scientific">Batrachochytrium salamandrivorans</name>
    <dbReference type="NCBI Taxonomy" id="1357716"/>
    <lineage>
        <taxon>Eukaryota</taxon>
        <taxon>Fungi</taxon>
        <taxon>Fungi incertae sedis</taxon>
        <taxon>Chytridiomycota</taxon>
        <taxon>Chytridiomycota incertae sedis</taxon>
        <taxon>Chytridiomycetes</taxon>
        <taxon>Rhizophydiales</taxon>
        <taxon>Rhizophydiales incertae sedis</taxon>
        <taxon>Batrachochytrium</taxon>
    </lineage>
</organism>
<evidence type="ECO:0000313" key="9">
    <source>
        <dbReference type="Proteomes" id="UP001648503"/>
    </source>
</evidence>
<keyword evidence="3 5" id="KW-0863">Zinc-finger</keyword>
<evidence type="ECO:0000256" key="6">
    <source>
        <dbReference type="SAM" id="MobiDB-lite"/>
    </source>
</evidence>
<protein>
    <recommendedName>
        <fullName evidence="7">C2H2-type domain-containing protein</fullName>
    </recommendedName>
</protein>
<evidence type="ECO:0000259" key="7">
    <source>
        <dbReference type="PROSITE" id="PS50157"/>
    </source>
</evidence>
<feature type="domain" description="C2H2-type" evidence="7">
    <location>
        <begin position="391"/>
        <end position="421"/>
    </location>
</feature>
<feature type="compositionally biased region" description="Polar residues" evidence="6">
    <location>
        <begin position="108"/>
        <end position="127"/>
    </location>
</feature>
<feature type="region of interest" description="Disordered" evidence="6">
    <location>
        <begin position="95"/>
        <end position="131"/>
    </location>
</feature>
<dbReference type="PANTHER" id="PTHR24409">
    <property type="entry name" value="ZINC FINGER PROTEIN 142"/>
    <property type="match status" value="1"/>
</dbReference>
<proteinExistence type="predicted"/>
<dbReference type="InterPro" id="IPR036236">
    <property type="entry name" value="Znf_C2H2_sf"/>
</dbReference>
<feature type="domain" description="C2H2-type" evidence="7">
    <location>
        <begin position="361"/>
        <end position="390"/>
    </location>
</feature>
<keyword evidence="2" id="KW-0677">Repeat</keyword>
<dbReference type="Proteomes" id="UP001648503">
    <property type="component" value="Unassembled WGS sequence"/>
</dbReference>
<evidence type="ECO:0000256" key="1">
    <source>
        <dbReference type="ARBA" id="ARBA00022723"/>
    </source>
</evidence>
<dbReference type="PROSITE" id="PS50157">
    <property type="entry name" value="ZINC_FINGER_C2H2_2"/>
    <property type="match status" value="3"/>
</dbReference>
<dbReference type="SMART" id="SM00355">
    <property type="entry name" value="ZnF_C2H2"/>
    <property type="match status" value="3"/>
</dbReference>
<name>A0ABQ8FFZ6_9FUNG</name>
<reference evidence="8 9" key="1">
    <citation type="submission" date="2021-02" db="EMBL/GenBank/DDBJ databases">
        <title>Variation within the Batrachochytrium salamandrivorans European outbreak.</title>
        <authorList>
            <person name="Kelly M."/>
            <person name="Pasmans F."/>
            <person name="Shea T.P."/>
            <person name="Munoz J.F."/>
            <person name="Carranza S."/>
            <person name="Cuomo C.A."/>
            <person name="Martel A."/>
        </authorList>
    </citation>
    <scope>NUCLEOTIDE SEQUENCE [LARGE SCALE GENOMIC DNA]</scope>
    <source>
        <strain evidence="8 9">AMFP18/2</strain>
    </source>
</reference>
<sequence>MDIWKLLNSSDDSEDGCHHPYHDTYSSKCQPYAYRPTISGMQPIQQQQSTPPSIVSLCPLGQRTRKPSAVSVPSIQQATKQCNTPISTTGIYKKVQAGSLSPQPPQPTKQTSAMKEQSRPTHATTYTEAPKPLHSFSCARRPLVEATAPLSPSALGRKQLSPHARLERSIGIDYDRPGPHAPQNSHLHRGINSTLLCLLNDAACVVENGGSFSQVAAMDECPTCTPQSPKSPTPPVSYSVVGHHKDNRLDQSANTTTTTTTTTTSDGDDGNNCDLCDEDDGHIHSPVALECMLPCSLSNDKEDSIQCNPQLALSTSASSTTTTSTSLSRPAHYQQESSIKCNTSTRHPKRLAQPHHHARCFPCPIPNCGMSFFRRQNLTSHMSVHSEARAHPCLQCPAMFRRSQELKRHVLTVHAHEGCRPCFRCVTCGFAFVRADALKRHVLANNGKMGAEFVAPTGCASAT</sequence>
<gene>
    <name evidence="8" type="ORF">BASA50_004766</name>
</gene>
<dbReference type="Pfam" id="PF00096">
    <property type="entry name" value="zf-C2H2"/>
    <property type="match status" value="3"/>
</dbReference>
<dbReference type="InterPro" id="IPR013087">
    <property type="entry name" value="Znf_C2H2_type"/>
</dbReference>